<name>A0A150RX27_SORCE</name>
<reference evidence="2 3" key="1">
    <citation type="submission" date="2014-02" db="EMBL/GenBank/DDBJ databases">
        <title>The small core and large imbalanced accessory genome model reveals a collaborative survival strategy of Sorangium cellulosum strains in nature.</title>
        <authorList>
            <person name="Han K."/>
            <person name="Peng R."/>
            <person name="Blom J."/>
            <person name="Li Y.-Z."/>
        </authorList>
    </citation>
    <scope>NUCLEOTIDE SEQUENCE [LARGE SCALE GENOMIC DNA]</scope>
    <source>
        <strain evidence="2 3">So0011-07</strain>
    </source>
</reference>
<comment type="caution">
    <text evidence="2">The sequence shown here is derived from an EMBL/GenBank/DDBJ whole genome shotgun (WGS) entry which is preliminary data.</text>
</comment>
<evidence type="ECO:0000313" key="2">
    <source>
        <dbReference type="EMBL" id="KYF84670.1"/>
    </source>
</evidence>
<accession>A0A150RX27</accession>
<dbReference type="AlphaFoldDB" id="A0A150RX27"/>
<keyword evidence="1" id="KW-0175">Coiled coil</keyword>
<evidence type="ECO:0000313" key="3">
    <source>
        <dbReference type="Proteomes" id="UP000075635"/>
    </source>
</evidence>
<feature type="coiled-coil region" evidence="1">
    <location>
        <begin position="9"/>
        <end position="60"/>
    </location>
</feature>
<sequence>MPTPYRDDADALEARHAQLVEELAAIKERVGELSALQQAQQRLERELSTVRQRLDGITARRGLPLLDSLRVASPCNASWDEMAGDDRVRFCQRCEKNVYNLSEMPRDQAERLVRAAAGCGSTSAPTGRCSRPTAPSA</sequence>
<evidence type="ECO:0000256" key="1">
    <source>
        <dbReference type="SAM" id="Coils"/>
    </source>
</evidence>
<protein>
    <submittedName>
        <fullName evidence="2">Uncharacterized protein</fullName>
    </submittedName>
</protein>
<gene>
    <name evidence="2" type="ORF">BE17_32220</name>
</gene>
<dbReference type="EMBL" id="JEMB01001873">
    <property type="protein sequence ID" value="KYF84670.1"/>
    <property type="molecule type" value="Genomic_DNA"/>
</dbReference>
<proteinExistence type="predicted"/>
<organism evidence="2 3">
    <name type="scientific">Sorangium cellulosum</name>
    <name type="common">Polyangium cellulosum</name>
    <dbReference type="NCBI Taxonomy" id="56"/>
    <lineage>
        <taxon>Bacteria</taxon>
        <taxon>Pseudomonadati</taxon>
        <taxon>Myxococcota</taxon>
        <taxon>Polyangia</taxon>
        <taxon>Polyangiales</taxon>
        <taxon>Polyangiaceae</taxon>
        <taxon>Sorangium</taxon>
    </lineage>
</organism>
<dbReference type="Proteomes" id="UP000075635">
    <property type="component" value="Unassembled WGS sequence"/>
</dbReference>